<gene>
    <name evidence="1" type="ORF">JKJ07_34695</name>
</gene>
<dbReference type="RefSeq" id="WP_202996177.1">
    <property type="nucleotide sequence ID" value="NZ_JAENHO010000011.1"/>
</dbReference>
<evidence type="ECO:0000313" key="1">
    <source>
        <dbReference type="EMBL" id="MBL7259478.1"/>
    </source>
</evidence>
<reference evidence="1 2" key="1">
    <citation type="submission" date="2021-01" db="EMBL/GenBank/DDBJ databases">
        <title>Actinoplanes sp. nov. LDG1-01 isolated from lichen.</title>
        <authorList>
            <person name="Saeng-In P."/>
            <person name="Phongsopitanun W."/>
            <person name="Kanchanasin P."/>
            <person name="Yuki M."/>
            <person name="Kudo T."/>
            <person name="Ohkuma M."/>
            <person name="Tanasupawat S."/>
        </authorList>
    </citation>
    <scope>NUCLEOTIDE SEQUENCE [LARGE SCALE GENOMIC DNA]</scope>
    <source>
        <strain evidence="1 2">LDG1-01</strain>
    </source>
</reference>
<sequence length="360" mass="39932">MSPATHLFRIDGATATPFRRASMTTEGLMELQHLERWIVAHPEIMGGNVRIVTQQFDRWATSGGQVAADRLDVLGLDATGQLVVVELKRDGDKRVHLQAVTYAALVAGFTKETLGIVHAEFLNKSKPDTPITPEAALALLTEHVEGEWGDELLTRPRIVLIAERFPSQVLTTVSWLTELAPSDLAIQCIEVAVFREPEPADQLCATFQQIFPIDDMTDRILGPTADRGGSGVSVELAERTRRQRSVPLIVDNNLIPRGASLQLNLGTLLRPDWVSEVESWIAEEPDRGAVTWLEDRQKPLRWAYRPDVEAWSATKLAQHIVELATGQARTFSGPDAWTYQGETLFWIADRFSKANEAGAL</sequence>
<keyword evidence="2" id="KW-1185">Reference proteome</keyword>
<dbReference type="InterPro" id="IPR011856">
    <property type="entry name" value="tRNA_endonuc-like_dom_sf"/>
</dbReference>
<evidence type="ECO:0008006" key="3">
    <source>
        <dbReference type="Google" id="ProtNLM"/>
    </source>
</evidence>
<proteinExistence type="predicted"/>
<dbReference type="Gene3D" id="3.40.1350.10">
    <property type="match status" value="1"/>
</dbReference>
<dbReference type="EMBL" id="JAENHO010000011">
    <property type="protein sequence ID" value="MBL7259478.1"/>
    <property type="molecule type" value="Genomic_DNA"/>
</dbReference>
<organism evidence="1 2">
    <name type="scientific">Paractinoplanes lichenicola</name>
    <dbReference type="NCBI Taxonomy" id="2802976"/>
    <lineage>
        <taxon>Bacteria</taxon>
        <taxon>Bacillati</taxon>
        <taxon>Actinomycetota</taxon>
        <taxon>Actinomycetes</taxon>
        <taxon>Micromonosporales</taxon>
        <taxon>Micromonosporaceae</taxon>
        <taxon>Paractinoplanes</taxon>
    </lineage>
</organism>
<protein>
    <recommendedName>
        <fullName evidence="3">Endonuclease NucS</fullName>
    </recommendedName>
</protein>
<dbReference type="Proteomes" id="UP000598996">
    <property type="component" value="Unassembled WGS sequence"/>
</dbReference>
<evidence type="ECO:0000313" key="2">
    <source>
        <dbReference type="Proteomes" id="UP000598996"/>
    </source>
</evidence>
<comment type="caution">
    <text evidence="1">The sequence shown here is derived from an EMBL/GenBank/DDBJ whole genome shotgun (WGS) entry which is preliminary data.</text>
</comment>
<name>A0ABS1VYB9_9ACTN</name>
<accession>A0ABS1VYB9</accession>